<reference evidence="2" key="1">
    <citation type="journal article" date="2014" name="Nat. Commun.">
        <title>The rainbow trout genome provides novel insights into evolution after whole-genome duplication in vertebrates.</title>
        <authorList>
            <person name="Berthelot C."/>
            <person name="Brunet F."/>
            <person name="Chalopin D."/>
            <person name="Juanchich A."/>
            <person name="Bernard M."/>
            <person name="Noel B."/>
            <person name="Bento P."/>
            <person name="Da Silva C."/>
            <person name="Labadie K."/>
            <person name="Alberti A."/>
            <person name="Aury J.M."/>
            <person name="Louis A."/>
            <person name="Dehais P."/>
            <person name="Bardou P."/>
            <person name="Montfort J."/>
            <person name="Klopp C."/>
            <person name="Cabau C."/>
            <person name="Gaspin C."/>
            <person name="Thorgaard G.H."/>
            <person name="Boussaha M."/>
            <person name="Quillet E."/>
            <person name="Guyomard R."/>
            <person name="Galiana D."/>
            <person name="Bobe J."/>
            <person name="Volff J.N."/>
            <person name="Genet C."/>
            <person name="Wincker P."/>
            <person name="Jaillon O."/>
            <person name="Roest Crollius H."/>
            <person name="Guiguen Y."/>
        </authorList>
    </citation>
    <scope>NUCLEOTIDE SEQUENCE [LARGE SCALE GENOMIC DNA]</scope>
</reference>
<dbReference type="PaxDb" id="8022-A0A061A6J2"/>
<dbReference type="GO" id="GO:0005874">
    <property type="term" value="C:microtubule"/>
    <property type="evidence" value="ECO:0007669"/>
    <property type="project" value="InterPro"/>
</dbReference>
<accession>A0A061A6J2</accession>
<evidence type="ECO:0008006" key="4">
    <source>
        <dbReference type="Google" id="ProtNLM"/>
    </source>
</evidence>
<dbReference type="InterPro" id="IPR026708">
    <property type="entry name" value="CSPP1"/>
</dbReference>
<dbReference type="GO" id="GO:0032467">
    <property type="term" value="P:positive regulation of cytokinesis"/>
    <property type="evidence" value="ECO:0007669"/>
    <property type="project" value="InterPro"/>
</dbReference>
<dbReference type="GO" id="GO:0005813">
    <property type="term" value="C:centrosome"/>
    <property type="evidence" value="ECO:0007669"/>
    <property type="project" value="InterPro"/>
</dbReference>
<feature type="region of interest" description="Disordered" evidence="1">
    <location>
        <begin position="1"/>
        <end position="101"/>
    </location>
</feature>
<name>A0A061A6J2_ONCMY</name>
<dbReference type="PANTHER" id="PTHR21616">
    <property type="entry name" value="CENTROSOME SPINDLE POLE ASSOCIATED PROTEIN"/>
    <property type="match status" value="1"/>
</dbReference>
<proteinExistence type="predicted"/>
<evidence type="ECO:0000313" key="3">
    <source>
        <dbReference type="Proteomes" id="UP000193380"/>
    </source>
</evidence>
<dbReference type="EMBL" id="FR978300">
    <property type="protein sequence ID" value="CDR18453.1"/>
    <property type="molecule type" value="Genomic_DNA"/>
</dbReference>
<reference evidence="2" key="2">
    <citation type="submission" date="2014-03" db="EMBL/GenBank/DDBJ databases">
        <authorList>
            <person name="Genoscope - CEA"/>
        </authorList>
    </citation>
    <scope>NUCLEOTIDE SEQUENCE</scope>
</reference>
<feature type="compositionally biased region" description="Basic and acidic residues" evidence="1">
    <location>
        <begin position="1"/>
        <end position="53"/>
    </location>
</feature>
<dbReference type="GO" id="GO:0000922">
    <property type="term" value="C:spindle pole"/>
    <property type="evidence" value="ECO:0007669"/>
    <property type="project" value="InterPro"/>
</dbReference>
<evidence type="ECO:0000313" key="2">
    <source>
        <dbReference type="EMBL" id="CDR18453.1"/>
    </source>
</evidence>
<protein>
    <recommendedName>
        <fullName evidence="4">CCDC66 domain-containing protein</fullName>
    </recommendedName>
</protein>
<sequence>MEQKAKNEQLIRLAEERKKEVERKKKEAEEKENSALRKQYEKERQARLEEVPREPSPPIPTLRKRYQAPQYTPRPPSMDSRRSTAVSLSEHSLSGLQSPPVPARWNQLRAAEDQRGVISELSVLRRQLRSEQKRLEVQLLQSEWEELGSPMSDR</sequence>
<dbReference type="AlphaFoldDB" id="A0A061A6J2"/>
<dbReference type="Proteomes" id="UP000193380">
    <property type="component" value="Unassembled WGS sequence"/>
</dbReference>
<organism evidence="2 3">
    <name type="scientific">Oncorhynchus mykiss</name>
    <name type="common">Rainbow trout</name>
    <name type="synonym">Salmo gairdneri</name>
    <dbReference type="NCBI Taxonomy" id="8022"/>
    <lineage>
        <taxon>Eukaryota</taxon>
        <taxon>Metazoa</taxon>
        <taxon>Chordata</taxon>
        <taxon>Craniata</taxon>
        <taxon>Vertebrata</taxon>
        <taxon>Euteleostomi</taxon>
        <taxon>Actinopterygii</taxon>
        <taxon>Neopterygii</taxon>
        <taxon>Teleostei</taxon>
        <taxon>Protacanthopterygii</taxon>
        <taxon>Salmoniformes</taxon>
        <taxon>Salmonidae</taxon>
        <taxon>Salmoninae</taxon>
        <taxon>Oncorhynchus</taxon>
    </lineage>
</organism>
<gene>
    <name evidence="2" type="ORF">GSONMT00022814001</name>
</gene>
<dbReference type="PANTHER" id="PTHR21616:SF2">
    <property type="entry name" value="CENTROSOME AND SPINDLE POLE-ASSOCIATED PROTEIN 1"/>
    <property type="match status" value="1"/>
</dbReference>
<dbReference type="STRING" id="8022.A0A061A6J2"/>
<feature type="compositionally biased region" description="Polar residues" evidence="1">
    <location>
        <begin position="83"/>
        <end position="97"/>
    </location>
</feature>
<evidence type="ECO:0000256" key="1">
    <source>
        <dbReference type="SAM" id="MobiDB-lite"/>
    </source>
</evidence>